<protein>
    <submittedName>
        <fullName evidence="1">Uncharacterized protein</fullName>
    </submittedName>
</protein>
<accession>A0A4Z1RH64</accession>
<dbReference type="AlphaFoldDB" id="A0A4Z1RH64"/>
<dbReference type="EMBL" id="SPUH01000001">
    <property type="protein sequence ID" value="TKS53469.1"/>
    <property type="molecule type" value="Genomic_DNA"/>
</dbReference>
<gene>
    <name evidence="1" type="ORF">E4582_00880</name>
</gene>
<keyword evidence="2" id="KW-1185">Reference proteome</keyword>
<sequence length="143" mass="16235">MDKRFFVCGLMMSLAAMLLGVLVHGGLLRADYLAHADLYRDPVEANARLVWIVVAYALIGFGMTWLFRRVYPQPRVRARDGLQFGLVIALVSFLPWHLLAYVGQPLPFGLMTRQVVFDLLSMLLLGRLLVWLRPNRAPLSLPE</sequence>
<dbReference type="Proteomes" id="UP000298681">
    <property type="component" value="Unassembled WGS sequence"/>
</dbReference>
<dbReference type="OrthoDB" id="6022360at2"/>
<evidence type="ECO:0000313" key="1">
    <source>
        <dbReference type="EMBL" id="TKS53469.1"/>
    </source>
</evidence>
<name>A0A4Z1RH64_9GAMM</name>
<evidence type="ECO:0000313" key="2">
    <source>
        <dbReference type="Proteomes" id="UP000298681"/>
    </source>
</evidence>
<organism evidence="1 2">
    <name type="scientific">Luteimonas yindakuii</name>
    <dbReference type="NCBI Taxonomy" id="2565782"/>
    <lineage>
        <taxon>Bacteria</taxon>
        <taxon>Pseudomonadati</taxon>
        <taxon>Pseudomonadota</taxon>
        <taxon>Gammaproteobacteria</taxon>
        <taxon>Lysobacterales</taxon>
        <taxon>Lysobacteraceae</taxon>
        <taxon>Luteimonas</taxon>
    </lineage>
</organism>
<comment type="caution">
    <text evidence="1">The sequence shown here is derived from an EMBL/GenBank/DDBJ whole genome shotgun (WGS) entry which is preliminary data.</text>
</comment>
<proteinExistence type="predicted"/>
<dbReference type="RefSeq" id="WP_134672854.1">
    <property type="nucleotide sequence ID" value="NZ_CP039383.2"/>
</dbReference>
<reference evidence="1 2" key="1">
    <citation type="submission" date="2019-01" db="EMBL/GenBank/DDBJ databases">
        <authorList>
            <person name="Zhang S."/>
        </authorList>
    </citation>
    <scope>NUCLEOTIDE SEQUENCE [LARGE SCALE GENOMIC DNA]</scope>
    <source>
        <strain evidence="1 2">1626</strain>
    </source>
</reference>